<dbReference type="EMBL" id="FOMS01000006">
    <property type="protein sequence ID" value="SFE14270.1"/>
    <property type="molecule type" value="Genomic_DNA"/>
</dbReference>
<accession>A0A1I1Y8S8</accession>
<keyword evidence="1" id="KW-0812">Transmembrane</keyword>
<keyword evidence="1" id="KW-1133">Transmembrane helix</keyword>
<dbReference type="RefSeq" id="WP_149756091.1">
    <property type="nucleotide sequence ID" value="NZ_FOMS01000006.1"/>
</dbReference>
<feature type="transmembrane region" description="Helical" evidence="1">
    <location>
        <begin position="58"/>
        <end position="77"/>
    </location>
</feature>
<reference evidence="2 3" key="1">
    <citation type="submission" date="2016-10" db="EMBL/GenBank/DDBJ databases">
        <authorList>
            <person name="Varghese N."/>
            <person name="Submissions S."/>
        </authorList>
    </citation>
    <scope>NUCLEOTIDE SEQUENCE [LARGE SCALE GENOMIC DNA]</scope>
    <source>
        <strain evidence="3">YIM D21,KCTC 23444,ACCC 10710</strain>
    </source>
</reference>
<evidence type="ECO:0000256" key="1">
    <source>
        <dbReference type="SAM" id="Phobius"/>
    </source>
</evidence>
<sequence length="92" mass="9234">MSHGADRPNGTGNPSPAERPLHAALRLLSLVAGSALVAVALALWAAAAAPAQLPAMPAFKLGLSVFLGLPGLSLLAASTPRRSTVFNAQQGL</sequence>
<evidence type="ECO:0000313" key="3">
    <source>
        <dbReference type="Proteomes" id="UP000325289"/>
    </source>
</evidence>
<gene>
    <name evidence="2" type="ORF">SAMN04515678_106276</name>
</gene>
<protein>
    <submittedName>
        <fullName evidence="2">Uncharacterized protein</fullName>
    </submittedName>
</protein>
<keyword evidence="3" id="KW-1185">Reference proteome</keyword>
<dbReference type="Proteomes" id="UP000325289">
    <property type="component" value="Unassembled WGS sequence"/>
</dbReference>
<dbReference type="AlphaFoldDB" id="A0A1I1Y8S8"/>
<evidence type="ECO:0000313" key="2">
    <source>
        <dbReference type="EMBL" id="SFE14270.1"/>
    </source>
</evidence>
<proteinExistence type="predicted"/>
<feature type="transmembrane region" description="Helical" evidence="1">
    <location>
        <begin position="27"/>
        <end position="46"/>
    </location>
</feature>
<organism evidence="2 3">
    <name type="scientific">Roseivivax sediminis</name>
    <dbReference type="NCBI Taxonomy" id="936889"/>
    <lineage>
        <taxon>Bacteria</taxon>
        <taxon>Pseudomonadati</taxon>
        <taxon>Pseudomonadota</taxon>
        <taxon>Alphaproteobacteria</taxon>
        <taxon>Rhodobacterales</taxon>
        <taxon>Roseobacteraceae</taxon>
        <taxon>Roseivivax</taxon>
    </lineage>
</organism>
<name>A0A1I1Y8S8_9RHOB</name>
<keyword evidence="1" id="KW-0472">Membrane</keyword>